<proteinExistence type="predicted"/>
<gene>
    <name evidence="1" type="ORF">PXEA_LOCUS7413</name>
</gene>
<evidence type="ECO:0000313" key="1">
    <source>
        <dbReference type="EMBL" id="VEL13973.1"/>
    </source>
</evidence>
<organism evidence="1 2">
    <name type="scientific">Protopolystoma xenopodis</name>
    <dbReference type="NCBI Taxonomy" id="117903"/>
    <lineage>
        <taxon>Eukaryota</taxon>
        <taxon>Metazoa</taxon>
        <taxon>Spiralia</taxon>
        <taxon>Lophotrochozoa</taxon>
        <taxon>Platyhelminthes</taxon>
        <taxon>Monogenea</taxon>
        <taxon>Polyopisthocotylea</taxon>
        <taxon>Polystomatidea</taxon>
        <taxon>Polystomatidae</taxon>
        <taxon>Protopolystoma</taxon>
    </lineage>
</organism>
<name>A0A3S5ADY8_9PLAT</name>
<evidence type="ECO:0000313" key="2">
    <source>
        <dbReference type="Proteomes" id="UP000784294"/>
    </source>
</evidence>
<sequence>MRCRWCLGVKSSQVESSRVKSSQVVSVLRFPISFRGDEVIIFKSASDVPGLGDRVDVNVDDAAQIEDESILGLAISGELSLYPILAGSVVSLTVGLNEACFAIDTPRRGTKP</sequence>
<protein>
    <submittedName>
        <fullName evidence="1">Uncharacterized protein</fullName>
    </submittedName>
</protein>
<keyword evidence="2" id="KW-1185">Reference proteome</keyword>
<dbReference type="AlphaFoldDB" id="A0A3S5ADY8"/>
<dbReference type="Proteomes" id="UP000784294">
    <property type="component" value="Unassembled WGS sequence"/>
</dbReference>
<accession>A0A3S5ADY8</accession>
<dbReference type="EMBL" id="CAAALY010019560">
    <property type="protein sequence ID" value="VEL13973.1"/>
    <property type="molecule type" value="Genomic_DNA"/>
</dbReference>
<comment type="caution">
    <text evidence="1">The sequence shown here is derived from an EMBL/GenBank/DDBJ whole genome shotgun (WGS) entry which is preliminary data.</text>
</comment>
<reference evidence="1" key="1">
    <citation type="submission" date="2018-11" db="EMBL/GenBank/DDBJ databases">
        <authorList>
            <consortium name="Pathogen Informatics"/>
        </authorList>
    </citation>
    <scope>NUCLEOTIDE SEQUENCE</scope>
</reference>